<feature type="transmembrane region" description="Helical" evidence="7">
    <location>
        <begin position="155"/>
        <end position="175"/>
    </location>
</feature>
<gene>
    <name evidence="9" type="ORF">TCAP_06227</name>
</gene>
<keyword evidence="6 7" id="KW-0472">Membrane</keyword>
<dbReference type="STRING" id="45235.A0A2K3Q8F1"/>
<comment type="caution">
    <text evidence="9">The sequence shown here is derived from an EMBL/GenBank/DDBJ whole genome shotgun (WGS) entry which is preliminary data.</text>
</comment>
<dbReference type="PANTHER" id="PTHR43302:SF5">
    <property type="entry name" value="TRANSPORTER ARSB-RELATED"/>
    <property type="match status" value="1"/>
</dbReference>
<evidence type="ECO:0000259" key="8">
    <source>
        <dbReference type="Pfam" id="PF03600"/>
    </source>
</evidence>
<feature type="domain" description="Citrate transporter-like" evidence="8">
    <location>
        <begin position="153"/>
        <end position="547"/>
    </location>
</feature>
<feature type="transmembrane region" description="Helical" evidence="7">
    <location>
        <begin position="562"/>
        <end position="584"/>
    </location>
</feature>
<reference evidence="9 10" key="1">
    <citation type="submission" date="2017-08" db="EMBL/GenBank/DDBJ databases">
        <title>Harnessing the power of phylogenomics to disentangle the directionality and signatures of interkingdom host jumping in the parasitic fungal genus Tolypocladium.</title>
        <authorList>
            <person name="Quandt C.A."/>
            <person name="Patterson W."/>
            <person name="Spatafora J.W."/>
        </authorList>
    </citation>
    <scope>NUCLEOTIDE SEQUENCE [LARGE SCALE GENOMIC DNA]</scope>
    <source>
        <strain evidence="9 10">CBS 113982</strain>
    </source>
</reference>
<sequence length="647" mass="71334">MPSTQFHPPRNGTSSVTASSIATAKNAFWKEYYQAKNPFYNNIVFAVFILANIIAAVPFRFPILIPRKLSNAFLIVLRALRVMPPKRDDDDDNNGNGNGNVESSWVRLNLPMNIVTAPLGANILLLAVRAIDKQDVLLGIFGDMHVSVPIRPFDIVALFISLAYITMSIDASGLTRYLAFKVLQWGGKAGHRLFFLLYAFFFVLGGIFGNNIVILSGTSFLAYMTRVSSNIVHPRAWIYAQFAVANIASAIFVTSSPANLILAAAFGIKFIDYTANMVVPVIATATVLFPFLLYIIFADESLIPRSIEMHELPDEARARRLVNPNIPHARDHVDEHEHELANDEHDRLRRLEETMNPFVDKGGAVFGVVTMVAALSAILAFGNLTYAHGVSNPVSLVTLPIAFTMFSRDLVFGWYHRKETRQIAQRARQDAAPTSRLDRGPATLVSLAKDAFVWLQETFPTATAAVVNLPFALVPYSFSMFILVDALRNYKWLALFSSAWSKWSDMTGIVGSMGGMGFLSVVLCNCAGTNIGATILLGKVIAFWDPAQPLHDRTFWGTVYSLALGVNYGAFSTAFSASQAGLLWRDILAQKHIRVGRLDFARENLPIISTAMFVGVTVLLGQMYLTKDNLVEATLMEPQEQPALAAL</sequence>
<protein>
    <recommendedName>
        <fullName evidence="8">Citrate transporter-like domain-containing protein</fullName>
    </recommendedName>
</protein>
<proteinExistence type="predicted"/>
<keyword evidence="5 7" id="KW-1133">Transmembrane helix</keyword>
<evidence type="ECO:0000256" key="1">
    <source>
        <dbReference type="ARBA" id="ARBA00004651"/>
    </source>
</evidence>
<evidence type="ECO:0000256" key="4">
    <source>
        <dbReference type="ARBA" id="ARBA00022692"/>
    </source>
</evidence>
<accession>A0A2K3Q8F1</accession>
<keyword evidence="4 7" id="KW-0812">Transmembrane</keyword>
<feature type="transmembrane region" description="Helical" evidence="7">
    <location>
        <begin position="516"/>
        <end position="542"/>
    </location>
</feature>
<evidence type="ECO:0000313" key="9">
    <source>
        <dbReference type="EMBL" id="PNY23830.1"/>
    </source>
</evidence>
<evidence type="ECO:0000256" key="5">
    <source>
        <dbReference type="ARBA" id="ARBA00022989"/>
    </source>
</evidence>
<dbReference type="InterPro" id="IPR004680">
    <property type="entry name" value="Cit_transptr-like_dom"/>
</dbReference>
<evidence type="ECO:0000256" key="2">
    <source>
        <dbReference type="ARBA" id="ARBA00022448"/>
    </source>
</evidence>
<feature type="transmembrane region" description="Helical" evidence="7">
    <location>
        <begin position="277"/>
        <end position="297"/>
    </location>
</feature>
<feature type="transmembrane region" description="Helical" evidence="7">
    <location>
        <begin position="363"/>
        <end position="382"/>
    </location>
</feature>
<evidence type="ECO:0000256" key="7">
    <source>
        <dbReference type="SAM" id="Phobius"/>
    </source>
</evidence>
<name>A0A2K3Q8F1_9HYPO</name>
<keyword evidence="2" id="KW-0813">Transport</keyword>
<dbReference type="PANTHER" id="PTHR43302">
    <property type="entry name" value="TRANSPORTER ARSB-RELATED"/>
    <property type="match status" value="1"/>
</dbReference>
<dbReference type="GO" id="GO:0005886">
    <property type="term" value="C:plasma membrane"/>
    <property type="evidence" value="ECO:0007669"/>
    <property type="project" value="UniProtKB-SubCell"/>
</dbReference>
<dbReference type="Pfam" id="PF03600">
    <property type="entry name" value="CitMHS"/>
    <property type="match status" value="1"/>
</dbReference>
<feature type="transmembrane region" description="Helical" evidence="7">
    <location>
        <begin position="236"/>
        <end position="265"/>
    </location>
</feature>
<dbReference type="Proteomes" id="UP000236621">
    <property type="component" value="Unassembled WGS sequence"/>
</dbReference>
<comment type="subcellular location">
    <subcellularLocation>
        <location evidence="1">Cell membrane</location>
        <topology evidence="1">Multi-pass membrane protein</topology>
    </subcellularLocation>
</comment>
<feature type="transmembrane region" description="Helical" evidence="7">
    <location>
        <begin position="394"/>
        <end position="415"/>
    </location>
</feature>
<dbReference type="OrthoDB" id="442352at2759"/>
<dbReference type="AlphaFoldDB" id="A0A2K3Q8F1"/>
<organism evidence="9 10">
    <name type="scientific">Tolypocladium capitatum</name>
    <dbReference type="NCBI Taxonomy" id="45235"/>
    <lineage>
        <taxon>Eukaryota</taxon>
        <taxon>Fungi</taxon>
        <taxon>Dikarya</taxon>
        <taxon>Ascomycota</taxon>
        <taxon>Pezizomycotina</taxon>
        <taxon>Sordariomycetes</taxon>
        <taxon>Hypocreomycetidae</taxon>
        <taxon>Hypocreales</taxon>
        <taxon>Ophiocordycipitaceae</taxon>
        <taxon>Tolypocladium</taxon>
    </lineage>
</organism>
<feature type="transmembrane region" description="Helical" evidence="7">
    <location>
        <begin position="195"/>
        <end position="224"/>
    </location>
</feature>
<dbReference type="GO" id="GO:0055085">
    <property type="term" value="P:transmembrane transport"/>
    <property type="evidence" value="ECO:0007669"/>
    <property type="project" value="InterPro"/>
</dbReference>
<dbReference type="EMBL" id="NRSZ01001037">
    <property type="protein sequence ID" value="PNY23830.1"/>
    <property type="molecule type" value="Genomic_DNA"/>
</dbReference>
<evidence type="ECO:0000256" key="6">
    <source>
        <dbReference type="ARBA" id="ARBA00023136"/>
    </source>
</evidence>
<keyword evidence="3" id="KW-1003">Cell membrane</keyword>
<keyword evidence="10" id="KW-1185">Reference proteome</keyword>
<evidence type="ECO:0000256" key="3">
    <source>
        <dbReference type="ARBA" id="ARBA00022475"/>
    </source>
</evidence>
<evidence type="ECO:0000313" key="10">
    <source>
        <dbReference type="Proteomes" id="UP000236621"/>
    </source>
</evidence>
<feature type="transmembrane region" description="Helical" evidence="7">
    <location>
        <begin position="605"/>
        <end position="625"/>
    </location>
</feature>
<feature type="transmembrane region" description="Helical" evidence="7">
    <location>
        <begin position="39"/>
        <end position="59"/>
    </location>
</feature>